<sequence>MKVSSTKVSIAPSGVFYLDGYLNDVRQLPGIGIHDDPYAILLLLEEGGERVLFVGIDVCQVSLSRTKKMRALLSSLLDVRDELVVISAVHSHSCPNGLRDGSSISHDTPGYEDLVTGLVVQAASRLSERLTEAKPEILSTRINGWYSNRNDKNKPFDDQAFIVRFVADDGSVVGAMQNFNCHSTVVGPFNRLITSDLQGSVRALLAPWVGITPYAFTGASGDLGNRQFRRGDGFDELQRTAVGISAEFMRGSFEPVELGVPTVREFIHDVDYDNRQFFARYKELLNEAKQTLADDSSTATAKKLARTEVRRLSEKLEIDHVQFPIVMRVIDFGGIVFVTFPGELGSVLGMRIKSMFLPRRCIVVGYANDAQGYFVPSEDFGLGYESFVTKLPRGGIESVLDEFEEWL</sequence>
<comment type="caution">
    <text evidence="2">The sequence shown here is derived from an EMBL/GenBank/DDBJ whole genome shotgun (WGS) entry which is preliminary data.</text>
</comment>
<accession>A0ABT1Z7U2</accession>
<reference evidence="2 3" key="1">
    <citation type="submission" date="2022-08" db="EMBL/GenBank/DDBJ databases">
        <title>Tractidigestivibacter montrealensis type strain KD21.</title>
        <authorList>
            <person name="Diop K."/>
            <person name="Richard C."/>
            <person name="Routy B."/>
        </authorList>
    </citation>
    <scope>NUCLEOTIDE SEQUENCE [LARGE SCALE GENOMIC DNA]</scope>
    <source>
        <strain evidence="2 3">KD21</strain>
    </source>
</reference>
<dbReference type="Pfam" id="PF04734">
    <property type="entry name" value="Ceramidase_alk"/>
    <property type="match status" value="1"/>
</dbReference>
<evidence type="ECO:0000259" key="1">
    <source>
        <dbReference type="Pfam" id="PF04734"/>
    </source>
</evidence>
<organism evidence="2 3">
    <name type="scientific">Tractidigestivibacter montrealensis</name>
    <dbReference type="NCBI Taxonomy" id="2972466"/>
    <lineage>
        <taxon>Bacteria</taxon>
        <taxon>Bacillati</taxon>
        <taxon>Actinomycetota</taxon>
        <taxon>Coriobacteriia</taxon>
        <taxon>Coriobacteriales</taxon>
        <taxon>Atopobiaceae</taxon>
        <taxon>Tractidigestivibacter</taxon>
    </lineage>
</organism>
<feature type="domain" description="Neutral/alkaline non-lysosomal ceramidase N-terminal" evidence="1">
    <location>
        <begin position="29"/>
        <end position="201"/>
    </location>
</feature>
<gene>
    <name evidence="2" type="ORF">NVS32_04865</name>
</gene>
<dbReference type="InterPro" id="IPR031329">
    <property type="entry name" value="NEUT/ALK_ceramidase_N"/>
</dbReference>
<keyword evidence="3" id="KW-1185">Reference proteome</keyword>
<dbReference type="RefSeq" id="WP_032111102.1">
    <property type="nucleotide sequence ID" value="NZ_JANSKA010000003.1"/>
</dbReference>
<name>A0ABT1Z7U2_9ACTN</name>
<proteinExistence type="predicted"/>
<dbReference type="EMBL" id="JANSKA010000003">
    <property type="protein sequence ID" value="MCR9036278.1"/>
    <property type="molecule type" value="Genomic_DNA"/>
</dbReference>
<dbReference type="Proteomes" id="UP001204320">
    <property type="component" value="Unassembled WGS sequence"/>
</dbReference>
<evidence type="ECO:0000313" key="2">
    <source>
        <dbReference type="EMBL" id="MCR9036278.1"/>
    </source>
</evidence>
<evidence type="ECO:0000313" key="3">
    <source>
        <dbReference type="Proteomes" id="UP001204320"/>
    </source>
</evidence>
<protein>
    <submittedName>
        <fullName evidence="2">Neutral/alkaline non-lysosomal ceramidase N-terminal domain-containing protein</fullName>
    </submittedName>
</protein>